<evidence type="ECO:0000256" key="3">
    <source>
        <dbReference type="ARBA" id="ARBA00023163"/>
    </source>
</evidence>
<keyword evidence="3" id="KW-0804">Transcription</keyword>
<dbReference type="PROSITE" id="PS50977">
    <property type="entry name" value="HTH_TETR_2"/>
    <property type="match status" value="1"/>
</dbReference>
<dbReference type="RefSeq" id="WP_111352318.1">
    <property type="nucleotide sequence ID" value="NZ_QHHQ01000011.1"/>
</dbReference>
<dbReference type="Gene3D" id="1.10.357.10">
    <property type="entry name" value="Tetracycline Repressor, domain 2"/>
    <property type="match status" value="1"/>
</dbReference>
<keyword evidence="1" id="KW-0805">Transcription regulation</keyword>
<dbReference type="InterPro" id="IPR011075">
    <property type="entry name" value="TetR_C"/>
</dbReference>
<dbReference type="PANTHER" id="PTHR47506:SF1">
    <property type="entry name" value="HTH-TYPE TRANSCRIPTIONAL REGULATOR YJDC"/>
    <property type="match status" value="1"/>
</dbReference>
<dbReference type="Pfam" id="PF16925">
    <property type="entry name" value="TetR_C_13"/>
    <property type="match status" value="1"/>
</dbReference>
<dbReference type="SUPFAM" id="SSF48498">
    <property type="entry name" value="Tetracyclin repressor-like, C-terminal domain"/>
    <property type="match status" value="1"/>
</dbReference>
<keyword evidence="7" id="KW-1185">Reference proteome</keyword>
<evidence type="ECO:0000313" key="6">
    <source>
        <dbReference type="EMBL" id="RAH96796.1"/>
    </source>
</evidence>
<name>A0A8B2NKN9_9HYPH</name>
<evidence type="ECO:0000256" key="2">
    <source>
        <dbReference type="ARBA" id="ARBA00023125"/>
    </source>
</evidence>
<dbReference type="SUPFAM" id="SSF46689">
    <property type="entry name" value="Homeodomain-like"/>
    <property type="match status" value="1"/>
</dbReference>
<dbReference type="InterPro" id="IPR036271">
    <property type="entry name" value="Tet_transcr_reg_TetR-rel_C_sf"/>
</dbReference>
<dbReference type="AlphaFoldDB" id="A0A8B2NKN9"/>
<dbReference type="InterPro" id="IPR001647">
    <property type="entry name" value="HTH_TetR"/>
</dbReference>
<dbReference type="EMBL" id="QHHQ01000011">
    <property type="protein sequence ID" value="RAH96796.1"/>
    <property type="molecule type" value="Genomic_DNA"/>
</dbReference>
<dbReference type="PRINTS" id="PR00455">
    <property type="entry name" value="HTHTETR"/>
</dbReference>
<dbReference type="GO" id="GO:0003677">
    <property type="term" value="F:DNA binding"/>
    <property type="evidence" value="ECO:0007669"/>
    <property type="project" value="UniProtKB-UniRule"/>
</dbReference>
<evidence type="ECO:0000256" key="4">
    <source>
        <dbReference type="PROSITE-ProRule" id="PRU00335"/>
    </source>
</evidence>
<comment type="caution">
    <text evidence="6">The sequence shown here is derived from an EMBL/GenBank/DDBJ whole genome shotgun (WGS) entry which is preliminary data.</text>
</comment>
<keyword evidence="2 4" id="KW-0238">DNA-binding</keyword>
<protein>
    <submittedName>
        <fullName evidence="6">TetR family transcriptional regulator</fullName>
    </submittedName>
</protein>
<dbReference type="InterPro" id="IPR009057">
    <property type="entry name" value="Homeodomain-like_sf"/>
</dbReference>
<evidence type="ECO:0000256" key="1">
    <source>
        <dbReference type="ARBA" id="ARBA00023015"/>
    </source>
</evidence>
<sequence length="195" mass="21292">MANVSSTADEILACARTLVMAGGYNGFSYADIAKVVGVRKPSIHHHFPSKVDLVRELVASHRHSVEDGIARLERSVSDPVEQLRAYTRVWVTCIEDASVPICLCALLASEIPVLPEEVVYEVRAHFRALSAWLTSVMERGARDGRLNLSASPRVEGESFMATVHGAMLSARAYGDPKMFESIVGPLLERLTSRSG</sequence>
<dbReference type="Pfam" id="PF00440">
    <property type="entry name" value="TetR_N"/>
    <property type="match status" value="1"/>
</dbReference>
<proteinExistence type="predicted"/>
<accession>A0A8B2NKN9</accession>
<organism evidence="6 7">
    <name type="scientific">Acuticoccus sediminis</name>
    <dbReference type="NCBI Taxonomy" id="2184697"/>
    <lineage>
        <taxon>Bacteria</taxon>
        <taxon>Pseudomonadati</taxon>
        <taxon>Pseudomonadota</taxon>
        <taxon>Alphaproteobacteria</taxon>
        <taxon>Hyphomicrobiales</taxon>
        <taxon>Amorphaceae</taxon>
        <taxon>Acuticoccus</taxon>
    </lineage>
</organism>
<feature type="DNA-binding region" description="H-T-H motif" evidence="4">
    <location>
        <begin position="28"/>
        <end position="47"/>
    </location>
</feature>
<evidence type="ECO:0000313" key="7">
    <source>
        <dbReference type="Proteomes" id="UP000249590"/>
    </source>
</evidence>
<evidence type="ECO:0000259" key="5">
    <source>
        <dbReference type="PROSITE" id="PS50977"/>
    </source>
</evidence>
<feature type="domain" description="HTH tetR-type" evidence="5">
    <location>
        <begin position="5"/>
        <end position="65"/>
    </location>
</feature>
<reference evidence="6 7" key="1">
    <citation type="submission" date="2018-05" db="EMBL/GenBank/DDBJ databases">
        <title>Acuticoccus sediminis sp. nov., isolated from deep-sea sediment of Indian Ocean.</title>
        <authorList>
            <person name="Liu X."/>
            <person name="Lai Q."/>
            <person name="Du Y."/>
            <person name="Sun F."/>
            <person name="Zhang X."/>
            <person name="Wang S."/>
            <person name="Shao Z."/>
        </authorList>
    </citation>
    <scope>NUCLEOTIDE SEQUENCE [LARGE SCALE GENOMIC DNA]</scope>
    <source>
        <strain evidence="6 7">PTG4-2</strain>
    </source>
</reference>
<dbReference type="Proteomes" id="UP000249590">
    <property type="component" value="Unassembled WGS sequence"/>
</dbReference>
<dbReference type="PANTHER" id="PTHR47506">
    <property type="entry name" value="TRANSCRIPTIONAL REGULATORY PROTEIN"/>
    <property type="match status" value="1"/>
</dbReference>
<gene>
    <name evidence="6" type="ORF">DLJ53_31530</name>
</gene>
<dbReference type="OrthoDB" id="9809772at2"/>